<comment type="similarity">
    <text evidence="2 10">Belongs to the TPP enzyme family.</text>
</comment>
<keyword evidence="6 9" id="KW-0460">Magnesium</keyword>
<feature type="binding site" evidence="9">
    <location>
        <position position="553"/>
    </location>
    <ligand>
        <name>Mg(2+)</name>
        <dbReference type="ChEBI" id="CHEBI:18420"/>
    </ligand>
</feature>
<evidence type="ECO:0000313" key="14">
    <source>
        <dbReference type="EMBL" id="KAF9884531.1"/>
    </source>
</evidence>
<evidence type="ECO:0000259" key="11">
    <source>
        <dbReference type="Pfam" id="PF00205"/>
    </source>
</evidence>
<dbReference type="AlphaFoldDB" id="A0AAD4GPK2"/>
<protein>
    <recommendedName>
        <fullName evidence="3">Pyruvate decarboxylase</fullName>
    </recommendedName>
</protein>
<keyword evidence="7 10" id="KW-0786">Thiamine pyrophosphate</keyword>
<evidence type="ECO:0000256" key="7">
    <source>
        <dbReference type="ARBA" id="ARBA00023052"/>
    </source>
</evidence>
<evidence type="ECO:0000256" key="4">
    <source>
        <dbReference type="ARBA" id="ARBA00022723"/>
    </source>
</evidence>
<feature type="binding site" evidence="9">
    <location>
        <position position="555"/>
    </location>
    <ligand>
        <name>Mg(2+)</name>
        <dbReference type="ChEBI" id="CHEBI:18420"/>
    </ligand>
</feature>
<dbReference type="GO" id="GO:0000287">
    <property type="term" value="F:magnesium ion binding"/>
    <property type="evidence" value="ECO:0007669"/>
    <property type="project" value="InterPro"/>
</dbReference>
<dbReference type="PIRSF" id="PIRSF036565">
    <property type="entry name" value="Pyruvt_ip_decrb"/>
    <property type="match status" value="1"/>
</dbReference>
<comment type="cofactor">
    <cofactor evidence="1">
        <name>thiamine diphosphate</name>
        <dbReference type="ChEBI" id="CHEBI:58937"/>
    </cofactor>
</comment>
<dbReference type="GO" id="GO:0000949">
    <property type="term" value="P:aromatic amino acid family catabolic process to alcohol via Ehrlich pathway"/>
    <property type="evidence" value="ECO:0007669"/>
    <property type="project" value="TreeGrafter"/>
</dbReference>
<dbReference type="EMBL" id="VCAU01000119">
    <property type="protein sequence ID" value="KAF9884531.1"/>
    <property type="molecule type" value="Genomic_DNA"/>
</dbReference>
<sequence length="647" mass="71527">MVEDVPVNGSGMRRTSSKGLFRRISIVAAIHGKNITTRSRTQKLVIVYDLHTRYTCQHGYFCLLGVLSMDQQGVESVMGVPGDMNLELLDHMNKVDGLKWVGNANELNAAYAADGYSRVKKCPGVLLTTYGAGELSAISGISGAYAEQVKIIHIVGTTTTQAQSLRLMVHHCLGSNPDHMVYEKISSPVRCAYTWLDNAETAPSEIDRVIRQCQVESRPVYIYVPMDLVNATVSARALATSIQIAPSSDFSNEEDAVQRMLSMIEESKAPIFLVGALTARHNAEIEMKELLDVCCFPFFVTPMGKAIVSESHPWFCGVYNGAISHPGIQKTVESSDCVIHVGPVLADCNTGGFSQNIHRRNLILIEKDYCSVRGQIFALVPLKLVLQKLGYRTRYSRLATVDKPNFPVPAKPSDLNDEHITQSWIWNRLGAFFQPNDVVVSEAGTAQFGLTDASFMDDVKYLTQIYYASIGYSVGACLGAGIAQVELAQQHERPQGRLILVVGGGSLQMSAQEIGTMIRTKLKPIMYAEDLTDARCLLQKSNKLMSGSILINNQGYTIERAIHGETESYHDIATWRHQSLLDLLGADNAHRHYREVRTKAEMEKALCLPTYKETSSIELLEVHMKQMDVPWRLAAQVKLLNNSGSGH</sequence>
<evidence type="ECO:0000256" key="6">
    <source>
        <dbReference type="ARBA" id="ARBA00022842"/>
    </source>
</evidence>
<dbReference type="InterPro" id="IPR012001">
    <property type="entry name" value="Thiamin_PyroP_enz_TPP-bd_dom"/>
</dbReference>
<dbReference type="SUPFAM" id="SSF52518">
    <property type="entry name" value="Thiamin diphosphate-binding fold (THDP-binding)"/>
    <property type="match status" value="2"/>
</dbReference>
<evidence type="ECO:0000256" key="2">
    <source>
        <dbReference type="ARBA" id="ARBA00007812"/>
    </source>
</evidence>
<keyword evidence="8" id="KW-0456">Lyase</keyword>
<evidence type="ECO:0000256" key="9">
    <source>
        <dbReference type="PIRSR" id="PIRSR036565-2"/>
    </source>
</evidence>
<dbReference type="GO" id="GO:0030976">
    <property type="term" value="F:thiamine pyrophosphate binding"/>
    <property type="evidence" value="ECO:0007669"/>
    <property type="project" value="InterPro"/>
</dbReference>
<evidence type="ECO:0000259" key="12">
    <source>
        <dbReference type="Pfam" id="PF02775"/>
    </source>
</evidence>
<comment type="caution">
    <text evidence="14">The sequence shown here is derived from an EMBL/GenBank/DDBJ whole genome shotgun (WGS) entry which is preliminary data.</text>
</comment>
<reference evidence="14" key="1">
    <citation type="journal article" date="2019" name="Beilstein J. Org. Chem.">
        <title>Nanangenines: drimane sesquiterpenoids as the dominant metabolite cohort of a novel Australian fungus, Aspergillus nanangensis.</title>
        <authorList>
            <person name="Lacey H.J."/>
            <person name="Gilchrist C.L.M."/>
            <person name="Crombie A."/>
            <person name="Kalaitzis J.A."/>
            <person name="Vuong D."/>
            <person name="Rutledge P.J."/>
            <person name="Turner P."/>
            <person name="Pitt J.I."/>
            <person name="Lacey E."/>
            <person name="Chooi Y.H."/>
            <person name="Piggott A.M."/>
        </authorList>
    </citation>
    <scope>NUCLEOTIDE SEQUENCE</scope>
    <source>
        <strain evidence="14">MST-FP2251</strain>
    </source>
</reference>
<comment type="cofactor">
    <cofactor evidence="9">
        <name>Mg(2+)</name>
        <dbReference type="ChEBI" id="CHEBI:18420"/>
    </cofactor>
    <text evidence="9">Binds 1 Mg(2+) per subunit.</text>
</comment>
<evidence type="ECO:0000256" key="10">
    <source>
        <dbReference type="RuleBase" id="RU362132"/>
    </source>
</evidence>
<organism evidence="14 15">
    <name type="scientific">Aspergillus nanangensis</name>
    <dbReference type="NCBI Taxonomy" id="2582783"/>
    <lineage>
        <taxon>Eukaryota</taxon>
        <taxon>Fungi</taxon>
        <taxon>Dikarya</taxon>
        <taxon>Ascomycota</taxon>
        <taxon>Pezizomycotina</taxon>
        <taxon>Eurotiomycetes</taxon>
        <taxon>Eurotiomycetidae</taxon>
        <taxon>Eurotiales</taxon>
        <taxon>Aspergillaceae</taxon>
        <taxon>Aspergillus</taxon>
        <taxon>Aspergillus subgen. Circumdati</taxon>
    </lineage>
</organism>
<dbReference type="PANTHER" id="PTHR43452">
    <property type="entry name" value="PYRUVATE DECARBOXYLASE"/>
    <property type="match status" value="1"/>
</dbReference>
<reference evidence="14" key="2">
    <citation type="submission" date="2020-02" db="EMBL/GenBank/DDBJ databases">
        <authorList>
            <person name="Gilchrist C.L.M."/>
            <person name="Chooi Y.-H."/>
        </authorList>
    </citation>
    <scope>NUCLEOTIDE SEQUENCE</scope>
    <source>
        <strain evidence="14">MST-FP2251</strain>
    </source>
</reference>
<dbReference type="InterPro" id="IPR047214">
    <property type="entry name" value="TPP_PDC_IPDC"/>
</dbReference>
<feature type="domain" description="Thiamine pyrophosphate enzyme N-terminal TPP-binding" evidence="13">
    <location>
        <begin position="69"/>
        <end position="171"/>
    </location>
</feature>
<evidence type="ECO:0000256" key="8">
    <source>
        <dbReference type="ARBA" id="ARBA00023239"/>
    </source>
</evidence>
<evidence type="ECO:0000256" key="1">
    <source>
        <dbReference type="ARBA" id="ARBA00001964"/>
    </source>
</evidence>
<proteinExistence type="inferred from homology"/>
<evidence type="ECO:0000313" key="15">
    <source>
        <dbReference type="Proteomes" id="UP001194746"/>
    </source>
</evidence>
<gene>
    <name evidence="14" type="ORF">FE257_001476</name>
</gene>
<dbReference type="InterPro" id="IPR047213">
    <property type="entry name" value="TPP_PYR_PDC_IPDC-like"/>
</dbReference>
<evidence type="ECO:0000256" key="3">
    <source>
        <dbReference type="ARBA" id="ARBA00014422"/>
    </source>
</evidence>
<dbReference type="Pfam" id="PF02775">
    <property type="entry name" value="TPP_enzyme_C"/>
    <property type="match status" value="1"/>
</dbReference>
<dbReference type="GO" id="GO:0005829">
    <property type="term" value="C:cytosol"/>
    <property type="evidence" value="ECO:0007669"/>
    <property type="project" value="TreeGrafter"/>
</dbReference>
<dbReference type="InterPro" id="IPR029061">
    <property type="entry name" value="THDP-binding"/>
</dbReference>
<dbReference type="CDD" id="cd02005">
    <property type="entry name" value="TPP_PDC_IPDC"/>
    <property type="match status" value="1"/>
</dbReference>
<keyword evidence="5" id="KW-0210">Decarboxylase</keyword>
<dbReference type="SUPFAM" id="SSF52467">
    <property type="entry name" value="DHS-like NAD/FAD-binding domain"/>
    <property type="match status" value="1"/>
</dbReference>
<dbReference type="Gene3D" id="3.40.50.1220">
    <property type="entry name" value="TPP-binding domain"/>
    <property type="match status" value="1"/>
</dbReference>
<feature type="domain" description="Thiamine pyrophosphate enzyme central" evidence="11">
    <location>
        <begin position="257"/>
        <end position="373"/>
    </location>
</feature>
<dbReference type="Pfam" id="PF00205">
    <property type="entry name" value="TPP_enzyme_M"/>
    <property type="match status" value="1"/>
</dbReference>
<dbReference type="GO" id="GO:0004737">
    <property type="term" value="F:pyruvate decarboxylase activity"/>
    <property type="evidence" value="ECO:0007669"/>
    <property type="project" value="TreeGrafter"/>
</dbReference>
<dbReference type="Gene3D" id="3.40.50.970">
    <property type="match status" value="2"/>
</dbReference>
<dbReference type="InterPro" id="IPR012000">
    <property type="entry name" value="Thiamin_PyroP_enz_cen_dom"/>
</dbReference>
<dbReference type="InterPro" id="IPR029035">
    <property type="entry name" value="DHS-like_NAD/FAD-binding_dom"/>
</dbReference>
<dbReference type="Pfam" id="PF02776">
    <property type="entry name" value="TPP_enzyme_N"/>
    <property type="match status" value="1"/>
</dbReference>
<evidence type="ECO:0000259" key="13">
    <source>
        <dbReference type="Pfam" id="PF02776"/>
    </source>
</evidence>
<accession>A0AAD4GPK2</accession>
<name>A0AAD4GPK2_ASPNN</name>
<dbReference type="Proteomes" id="UP001194746">
    <property type="component" value="Unassembled WGS sequence"/>
</dbReference>
<dbReference type="CDD" id="cd07038">
    <property type="entry name" value="TPP_PYR_PDC_IPDC_like"/>
    <property type="match status" value="1"/>
</dbReference>
<dbReference type="InterPro" id="IPR011766">
    <property type="entry name" value="TPP_enzyme_TPP-bd"/>
</dbReference>
<keyword evidence="15" id="KW-1185">Reference proteome</keyword>
<keyword evidence="4 9" id="KW-0479">Metal-binding</keyword>
<dbReference type="GO" id="GO:0005634">
    <property type="term" value="C:nucleus"/>
    <property type="evidence" value="ECO:0007669"/>
    <property type="project" value="TreeGrafter"/>
</dbReference>
<dbReference type="FunFam" id="3.40.50.970:FF:000019">
    <property type="entry name" value="Pyruvate decarboxylase isozyme"/>
    <property type="match status" value="1"/>
</dbReference>
<feature type="domain" description="Thiamine pyrophosphate enzyme TPP-binding" evidence="12">
    <location>
        <begin position="454"/>
        <end position="525"/>
    </location>
</feature>
<dbReference type="InterPro" id="IPR012110">
    <property type="entry name" value="PDC/IPDC-like"/>
</dbReference>
<evidence type="ECO:0000256" key="5">
    <source>
        <dbReference type="ARBA" id="ARBA00022793"/>
    </source>
</evidence>
<dbReference type="PANTHER" id="PTHR43452:SF3">
    <property type="entry name" value="TRANSAMINATED AMINO ACID DECARBOXYLASE"/>
    <property type="match status" value="1"/>
</dbReference>